<dbReference type="EMBL" id="MU826353">
    <property type="protein sequence ID" value="KAJ7380475.1"/>
    <property type="molecule type" value="Genomic_DNA"/>
</dbReference>
<evidence type="ECO:0000313" key="1">
    <source>
        <dbReference type="EMBL" id="KAJ7380475.1"/>
    </source>
</evidence>
<reference evidence="1" key="1">
    <citation type="submission" date="2023-01" db="EMBL/GenBank/DDBJ databases">
        <title>Genome assembly of the deep-sea coral Lophelia pertusa.</title>
        <authorList>
            <person name="Herrera S."/>
            <person name="Cordes E."/>
        </authorList>
    </citation>
    <scope>NUCLEOTIDE SEQUENCE</scope>
    <source>
        <strain evidence="1">USNM1676648</strain>
        <tissue evidence="1">Polyp</tissue>
    </source>
</reference>
<comment type="caution">
    <text evidence="1">The sequence shown here is derived from an EMBL/GenBank/DDBJ whole genome shotgun (WGS) entry which is preliminary data.</text>
</comment>
<accession>A0A9X0CYQ7</accession>
<protein>
    <submittedName>
        <fullName evidence="1">Uncharacterized protein</fullName>
    </submittedName>
</protein>
<keyword evidence="2" id="KW-1185">Reference proteome</keyword>
<sequence length="95" mass="10804">MDAISLRDHQDRSAKSSVPKTLYHAIELSSNLTSAHKIQNRTDFESSTVYNPGYGFQKKSFRVCLQSCRTFQTRRYFAQSSAEVRDCVGTFRTGS</sequence>
<organism evidence="1 2">
    <name type="scientific">Desmophyllum pertusum</name>
    <dbReference type="NCBI Taxonomy" id="174260"/>
    <lineage>
        <taxon>Eukaryota</taxon>
        <taxon>Metazoa</taxon>
        <taxon>Cnidaria</taxon>
        <taxon>Anthozoa</taxon>
        <taxon>Hexacorallia</taxon>
        <taxon>Scleractinia</taxon>
        <taxon>Caryophylliina</taxon>
        <taxon>Caryophylliidae</taxon>
        <taxon>Desmophyllum</taxon>
    </lineage>
</organism>
<dbReference type="Proteomes" id="UP001163046">
    <property type="component" value="Unassembled WGS sequence"/>
</dbReference>
<gene>
    <name evidence="1" type="ORF">OS493_008936</name>
</gene>
<name>A0A9X0CYQ7_9CNID</name>
<evidence type="ECO:0000313" key="2">
    <source>
        <dbReference type="Proteomes" id="UP001163046"/>
    </source>
</evidence>
<dbReference type="AlphaFoldDB" id="A0A9X0CYQ7"/>
<proteinExistence type="predicted"/>